<accession>S8G2D7</accession>
<protein>
    <submittedName>
        <fullName evidence="3">Uncharacterized protein</fullName>
    </submittedName>
</protein>
<evidence type="ECO:0000256" key="2">
    <source>
        <dbReference type="SAM" id="Phobius"/>
    </source>
</evidence>
<evidence type="ECO:0000313" key="4">
    <source>
        <dbReference type="Proteomes" id="UP000015241"/>
    </source>
</evidence>
<dbReference type="InParanoid" id="S8G2D7"/>
<feature type="compositionally biased region" description="Basic and acidic residues" evidence="1">
    <location>
        <begin position="131"/>
        <end position="147"/>
    </location>
</feature>
<dbReference type="OrthoDB" id="3184377at2759"/>
<gene>
    <name evidence="3" type="ORF">FOMPIDRAFT_1156662</name>
</gene>
<reference evidence="3 4" key="1">
    <citation type="journal article" date="2012" name="Science">
        <title>The Paleozoic origin of enzymatic lignin decomposition reconstructed from 31 fungal genomes.</title>
        <authorList>
            <person name="Floudas D."/>
            <person name="Binder M."/>
            <person name="Riley R."/>
            <person name="Barry K."/>
            <person name="Blanchette R.A."/>
            <person name="Henrissat B."/>
            <person name="Martinez A.T."/>
            <person name="Otillar R."/>
            <person name="Spatafora J.W."/>
            <person name="Yadav J.S."/>
            <person name="Aerts A."/>
            <person name="Benoit I."/>
            <person name="Boyd A."/>
            <person name="Carlson A."/>
            <person name="Copeland A."/>
            <person name="Coutinho P.M."/>
            <person name="de Vries R.P."/>
            <person name="Ferreira P."/>
            <person name="Findley K."/>
            <person name="Foster B."/>
            <person name="Gaskell J."/>
            <person name="Glotzer D."/>
            <person name="Gorecki P."/>
            <person name="Heitman J."/>
            <person name="Hesse C."/>
            <person name="Hori C."/>
            <person name="Igarashi K."/>
            <person name="Jurgens J.A."/>
            <person name="Kallen N."/>
            <person name="Kersten P."/>
            <person name="Kohler A."/>
            <person name="Kuees U."/>
            <person name="Kumar T.K.A."/>
            <person name="Kuo A."/>
            <person name="LaButti K."/>
            <person name="Larrondo L.F."/>
            <person name="Lindquist E."/>
            <person name="Ling A."/>
            <person name="Lombard V."/>
            <person name="Lucas S."/>
            <person name="Lundell T."/>
            <person name="Martin R."/>
            <person name="McLaughlin D.J."/>
            <person name="Morgenstern I."/>
            <person name="Morin E."/>
            <person name="Murat C."/>
            <person name="Nagy L.G."/>
            <person name="Nolan M."/>
            <person name="Ohm R.A."/>
            <person name="Patyshakuliyeva A."/>
            <person name="Rokas A."/>
            <person name="Ruiz-Duenas F.J."/>
            <person name="Sabat G."/>
            <person name="Salamov A."/>
            <person name="Samejima M."/>
            <person name="Schmutz J."/>
            <person name="Slot J.C."/>
            <person name="St John F."/>
            <person name="Stenlid J."/>
            <person name="Sun H."/>
            <person name="Sun S."/>
            <person name="Syed K."/>
            <person name="Tsang A."/>
            <person name="Wiebenga A."/>
            <person name="Young D."/>
            <person name="Pisabarro A."/>
            <person name="Eastwood D.C."/>
            <person name="Martin F."/>
            <person name="Cullen D."/>
            <person name="Grigoriev I.V."/>
            <person name="Hibbett D.S."/>
        </authorList>
    </citation>
    <scope>NUCLEOTIDE SEQUENCE</scope>
    <source>
        <strain evidence="4">FP-58527</strain>
    </source>
</reference>
<dbReference type="HOGENOM" id="CLU_1402468_0_0_1"/>
<keyword evidence="2" id="KW-0812">Transmembrane</keyword>
<dbReference type="AlphaFoldDB" id="S8G2D7"/>
<sequence>MPAVVISASPVVLGETPKQSEQASLNGHRALTPMISGAVSGGTIGILWIVGLLIYIYRRYRGHQQVRSAGLRNHRELAIPPPKPEAYILPPDPAIIQGFRVPGERVVPDDPRADGGGKPKHVRTEPLTQSEKSKVPSEKGALRRPGDAKSAPQLPTLKEHPSPEQYPPTSPKVQGQLSPARSLSPSTTRPRVSQ</sequence>
<feature type="compositionally biased region" description="Basic and acidic residues" evidence="1">
    <location>
        <begin position="103"/>
        <end position="117"/>
    </location>
</feature>
<feature type="transmembrane region" description="Helical" evidence="2">
    <location>
        <begin position="34"/>
        <end position="57"/>
    </location>
</feature>
<evidence type="ECO:0000313" key="3">
    <source>
        <dbReference type="EMBL" id="EPT04475.1"/>
    </source>
</evidence>
<dbReference type="Proteomes" id="UP000015241">
    <property type="component" value="Unassembled WGS sequence"/>
</dbReference>
<keyword evidence="2" id="KW-0472">Membrane</keyword>
<feature type="region of interest" description="Disordered" evidence="1">
    <location>
        <begin position="103"/>
        <end position="194"/>
    </location>
</feature>
<name>S8G2D7_FOMSC</name>
<keyword evidence="2" id="KW-1133">Transmembrane helix</keyword>
<organism evidence="3 4">
    <name type="scientific">Fomitopsis schrenkii</name>
    <name type="common">Brown rot fungus</name>
    <dbReference type="NCBI Taxonomy" id="2126942"/>
    <lineage>
        <taxon>Eukaryota</taxon>
        <taxon>Fungi</taxon>
        <taxon>Dikarya</taxon>
        <taxon>Basidiomycota</taxon>
        <taxon>Agaricomycotina</taxon>
        <taxon>Agaricomycetes</taxon>
        <taxon>Polyporales</taxon>
        <taxon>Fomitopsis</taxon>
    </lineage>
</organism>
<keyword evidence="4" id="KW-1185">Reference proteome</keyword>
<dbReference type="eggNOG" id="ENOG502SWH8">
    <property type="taxonomic scope" value="Eukaryota"/>
</dbReference>
<proteinExistence type="predicted"/>
<evidence type="ECO:0000256" key="1">
    <source>
        <dbReference type="SAM" id="MobiDB-lite"/>
    </source>
</evidence>
<feature type="compositionally biased region" description="Polar residues" evidence="1">
    <location>
        <begin position="171"/>
        <end position="194"/>
    </location>
</feature>
<dbReference type="EMBL" id="KE504126">
    <property type="protein sequence ID" value="EPT04475.1"/>
    <property type="molecule type" value="Genomic_DNA"/>
</dbReference>